<keyword evidence="5" id="KW-1185">Reference proteome</keyword>
<dbReference type="GO" id="GO:0005975">
    <property type="term" value="P:carbohydrate metabolic process"/>
    <property type="evidence" value="ECO:0007669"/>
    <property type="project" value="InterPro"/>
</dbReference>
<dbReference type="EMBL" id="VUNS01000007">
    <property type="protein sequence ID" value="MST97124.1"/>
    <property type="molecule type" value="Genomic_DNA"/>
</dbReference>
<dbReference type="InterPro" id="IPR032514">
    <property type="entry name" value="GtaA_central"/>
</dbReference>
<dbReference type="InterPro" id="IPR008928">
    <property type="entry name" value="6-hairpin_glycosidase_sf"/>
</dbReference>
<dbReference type="Proteomes" id="UP000435649">
    <property type="component" value="Unassembled WGS sequence"/>
</dbReference>
<reference evidence="4 5" key="1">
    <citation type="submission" date="2019-08" db="EMBL/GenBank/DDBJ databases">
        <title>In-depth cultivation of the pig gut microbiome towards novel bacterial diversity and tailored functional studies.</title>
        <authorList>
            <person name="Wylensek D."/>
            <person name="Hitch T.C.A."/>
            <person name="Clavel T."/>
        </authorList>
    </citation>
    <scope>NUCLEOTIDE SEQUENCE [LARGE SCALE GENOMIC DNA]</scope>
    <source>
        <strain evidence="4 5">BBE-744-WT-12</strain>
    </source>
</reference>
<evidence type="ECO:0000259" key="1">
    <source>
        <dbReference type="Pfam" id="PF16334"/>
    </source>
</evidence>
<dbReference type="SUPFAM" id="SSF48208">
    <property type="entry name" value="Six-hairpin glycosidases"/>
    <property type="match status" value="1"/>
</dbReference>
<dbReference type="PANTHER" id="PTHR31987">
    <property type="entry name" value="GLUTAMINASE A-RELATED"/>
    <property type="match status" value="1"/>
</dbReference>
<organism evidence="4 5">
    <name type="scientific">Victivallis lenta</name>
    <dbReference type="NCBI Taxonomy" id="2606640"/>
    <lineage>
        <taxon>Bacteria</taxon>
        <taxon>Pseudomonadati</taxon>
        <taxon>Lentisphaerota</taxon>
        <taxon>Lentisphaeria</taxon>
        <taxon>Victivallales</taxon>
        <taxon>Victivallaceae</taxon>
        <taxon>Victivallis</taxon>
    </lineage>
</organism>
<evidence type="ECO:0000259" key="3">
    <source>
        <dbReference type="Pfam" id="PF17168"/>
    </source>
</evidence>
<dbReference type="PANTHER" id="PTHR31987:SF1">
    <property type="entry name" value="GLUTAMINASE A"/>
    <property type="match status" value="1"/>
</dbReference>
<gene>
    <name evidence="4" type="ORF">FYJ85_08720</name>
</gene>
<dbReference type="InterPro" id="IPR033433">
    <property type="entry name" value="GtaA_N"/>
</dbReference>
<dbReference type="Pfam" id="PF16335">
    <property type="entry name" value="GtaA_6_Hairpin"/>
    <property type="match status" value="1"/>
</dbReference>
<comment type="caution">
    <text evidence="4">The sequence shown here is derived from an EMBL/GenBank/DDBJ whole genome shotgun (WGS) entry which is preliminary data.</text>
</comment>
<dbReference type="InterPro" id="IPR032515">
    <property type="entry name" value="DUF4964"/>
</dbReference>
<feature type="domain" description="Glutaminase A N-terminal" evidence="3">
    <location>
        <begin position="78"/>
        <end position="307"/>
    </location>
</feature>
<feature type="domain" description="Glutaminase A central" evidence="2">
    <location>
        <begin position="313"/>
        <end position="656"/>
    </location>
</feature>
<evidence type="ECO:0000259" key="2">
    <source>
        <dbReference type="Pfam" id="PF16335"/>
    </source>
</evidence>
<sequence>MSRKSPLRYPAVPLVVHDPYFSIWSFDDTLNGHWHHHWTGSNIGLGGLIRIDGKTFTWSGGEQVAPLLPQTSCRVLPTRTVYTFEGEGIRLTVTFLTPALPHRLEVLSRPLTYLVFRVDSTDGRAHSCEVYFDCGGEPCVDRPGDQVVWSRYHHNAFELLSFGAANQQPLLRSGDDLRIDWGHFYLGAPHRFGAQTAIDENRILRGRFAAEGKLPDSDNLDMPQRANQNWIALALALPLAVPAAGSAEAWAVLAYDDVLSIEYLHRRLPAYWRCKVSSFSELLTLAADEFDALRRECEAYDEMLMADAERAGGSEYAEICALSFRQSIAAHKLVADIDGTPLFFSKENFSNGCIATVDVTYPSAPLYLLTAPALLKGMLIPILDYAETGRWKFPFAPHDLGTYPLANGQVYGGGERTDDNQMPVEECGNMLLLAGALVEFGGDLDFARRYRETLKLWADYLLDKGYDPENQLCTDDFAGHLAHNTNLSLKAILALGAWAAVEKKLGNAAESKKYRAAAEEAAKRWKNDACDESGFYRLAFDRPGSWSQKYNLVWDRLLGLGLFPADIAETEMAHYRKIQTRYGLPLDSRRSYTKFDWIVWCAVLTGKRDDFEALVAPLYTWLDETPTRVPLCDWYETEDGRQVGFQARSVVGGVFIGMLADPELRKKYLALCR</sequence>
<name>A0A844G2E9_9BACT</name>
<proteinExistence type="predicted"/>
<dbReference type="AlphaFoldDB" id="A0A844G2E9"/>
<feature type="domain" description="DUF4964" evidence="1">
    <location>
        <begin position="2"/>
        <end position="64"/>
    </location>
</feature>
<dbReference type="Pfam" id="PF16334">
    <property type="entry name" value="DUF4964"/>
    <property type="match status" value="1"/>
</dbReference>
<evidence type="ECO:0000313" key="5">
    <source>
        <dbReference type="Proteomes" id="UP000435649"/>
    </source>
</evidence>
<accession>A0A844G2E9</accession>
<dbReference type="Pfam" id="PF17168">
    <property type="entry name" value="DUF5127"/>
    <property type="match status" value="1"/>
</dbReference>
<protein>
    <submittedName>
        <fullName evidence="4">DUF4965 domain-containing protein</fullName>
    </submittedName>
</protein>
<dbReference type="InterPro" id="IPR052743">
    <property type="entry name" value="Glutaminase_GtaA"/>
</dbReference>
<dbReference type="InterPro" id="IPR012341">
    <property type="entry name" value="6hp_glycosidase-like_sf"/>
</dbReference>
<evidence type="ECO:0000313" key="4">
    <source>
        <dbReference type="EMBL" id="MST97124.1"/>
    </source>
</evidence>
<dbReference type="Gene3D" id="1.50.10.10">
    <property type="match status" value="1"/>
</dbReference>